<comment type="caution">
    <text evidence="2">The sequence shown here is derived from an EMBL/GenBank/DDBJ whole genome shotgun (WGS) entry which is preliminary data.</text>
</comment>
<dbReference type="EMBL" id="LNZH02000200">
    <property type="protein sequence ID" value="OCB86629.1"/>
    <property type="molecule type" value="Genomic_DNA"/>
</dbReference>
<feature type="region of interest" description="Disordered" evidence="1">
    <location>
        <begin position="1111"/>
        <end position="1142"/>
    </location>
</feature>
<feature type="compositionally biased region" description="Polar residues" evidence="1">
    <location>
        <begin position="556"/>
        <end position="566"/>
    </location>
</feature>
<dbReference type="OrthoDB" id="3270670at2759"/>
<feature type="compositionally biased region" description="Basic residues" evidence="1">
    <location>
        <begin position="618"/>
        <end position="649"/>
    </location>
</feature>
<dbReference type="Proteomes" id="UP000757232">
    <property type="component" value="Unassembled WGS sequence"/>
</dbReference>
<feature type="region of interest" description="Disordered" evidence="1">
    <location>
        <begin position="1032"/>
        <end position="1052"/>
    </location>
</feature>
<feature type="region of interest" description="Disordered" evidence="1">
    <location>
        <begin position="96"/>
        <end position="291"/>
    </location>
</feature>
<evidence type="ECO:0000313" key="3">
    <source>
        <dbReference type="Proteomes" id="UP000757232"/>
    </source>
</evidence>
<feature type="region of interest" description="Disordered" evidence="1">
    <location>
        <begin position="334"/>
        <end position="371"/>
    </location>
</feature>
<feature type="compositionally biased region" description="Polar residues" evidence="1">
    <location>
        <begin position="913"/>
        <end position="947"/>
    </location>
</feature>
<feature type="compositionally biased region" description="Low complexity" evidence="1">
    <location>
        <begin position="127"/>
        <end position="155"/>
    </location>
</feature>
<feature type="region of interest" description="Disordered" evidence="1">
    <location>
        <begin position="982"/>
        <end position="1008"/>
    </location>
</feature>
<feature type="region of interest" description="Disordered" evidence="1">
    <location>
        <begin position="805"/>
        <end position="870"/>
    </location>
</feature>
<organism evidence="2 3">
    <name type="scientific">Sanghuangporus baumii</name>
    <name type="common">Phellinus baumii</name>
    <dbReference type="NCBI Taxonomy" id="108892"/>
    <lineage>
        <taxon>Eukaryota</taxon>
        <taxon>Fungi</taxon>
        <taxon>Dikarya</taxon>
        <taxon>Basidiomycota</taxon>
        <taxon>Agaricomycotina</taxon>
        <taxon>Agaricomycetes</taxon>
        <taxon>Hymenochaetales</taxon>
        <taxon>Hymenochaetaceae</taxon>
        <taxon>Sanghuangporus</taxon>
    </lineage>
</organism>
<name>A0A9Q5NAP3_SANBA</name>
<gene>
    <name evidence="2" type="ORF">A7U60_g6308</name>
</gene>
<reference evidence="2" key="1">
    <citation type="submission" date="2016-06" db="EMBL/GenBank/DDBJ databases">
        <title>Draft Genome sequence of the fungus Inonotus baumii.</title>
        <authorList>
            <person name="Zhu H."/>
            <person name="Lin W."/>
        </authorList>
    </citation>
    <scope>NUCLEOTIDE SEQUENCE</scope>
    <source>
        <strain evidence="2">821</strain>
    </source>
</reference>
<accession>A0A9Q5NAP3</accession>
<feature type="compositionally biased region" description="Polar residues" evidence="1">
    <location>
        <begin position="1196"/>
        <end position="1206"/>
    </location>
</feature>
<feature type="region of interest" description="Disordered" evidence="1">
    <location>
        <begin position="900"/>
        <end position="958"/>
    </location>
</feature>
<keyword evidence="3" id="KW-1185">Reference proteome</keyword>
<feature type="region of interest" description="Disordered" evidence="1">
    <location>
        <begin position="417"/>
        <end position="566"/>
    </location>
</feature>
<feature type="region of interest" description="Disordered" evidence="1">
    <location>
        <begin position="1174"/>
        <end position="1269"/>
    </location>
</feature>
<feature type="compositionally biased region" description="Low complexity" evidence="1">
    <location>
        <begin position="250"/>
        <end position="272"/>
    </location>
</feature>
<feature type="compositionally biased region" description="Basic and acidic residues" evidence="1">
    <location>
        <begin position="1251"/>
        <end position="1264"/>
    </location>
</feature>
<feature type="compositionally biased region" description="Low complexity" evidence="1">
    <location>
        <begin position="184"/>
        <end position="231"/>
    </location>
</feature>
<feature type="compositionally biased region" description="Polar residues" evidence="1">
    <location>
        <begin position="814"/>
        <end position="826"/>
    </location>
</feature>
<feature type="compositionally biased region" description="Low complexity" evidence="1">
    <location>
        <begin position="1033"/>
        <end position="1052"/>
    </location>
</feature>
<feature type="compositionally biased region" description="Basic and acidic residues" evidence="1">
    <location>
        <begin position="455"/>
        <end position="473"/>
    </location>
</feature>
<proteinExistence type="predicted"/>
<evidence type="ECO:0000313" key="2">
    <source>
        <dbReference type="EMBL" id="OCB86629.1"/>
    </source>
</evidence>
<protein>
    <submittedName>
        <fullName evidence="2">Uncharacterized protein</fullName>
    </submittedName>
</protein>
<feature type="compositionally biased region" description="Low complexity" evidence="1">
    <location>
        <begin position="982"/>
        <end position="1004"/>
    </location>
</feature>
<feature type="compositionally biased region" description="Low complexity" evidence="1">
    <location>
        <begin position="166"/>
        <end position="176"/>
    </location>
</feature>
<feature type="compositionally biased region" description="Gly residues" evidence="1">
    <location>
        <begin position="1128"/>
        <end position="1140"/>
    </location>
</feature>
<feature type="compositionally biased region" description="Basic and acidic residues" evidence="1">
    <location>
        <begin position="830"/>
        <end position="845"/>
    </location>
</feature>
<feature type="compositionally biased region" description="Acidic residues" evidence="1">
    <location>
        <begin position="656"/>
        <end position="684"/>
    </location>
</feature>
<feature type="compositionally biased region" description="Basic residues" evidence="1">
    <location>
        <begin position="238"/>
        <end position="249"/>
    </location>
</feature>
<feature type="compositionally biased region" description="Low complexity" evidence="1">
    <location>
        <begin position="1207"/>
        <end position="1231"/>
    </location>
</feature>
<feature type="compositionally biased region" description="Low complexity" evidence="1">
    <location>
        <begin position="948"/>
        <end position="958"/>
    </location>
</feature>
<evidence type="ECO:0000256" key="1">
    <source>
        <dbReference type="SAM" id="MobiDB-lite"/>
    </source>
</evidence>
<feature type="compositionally biased region" description="Polar residues" evidence="1">
    <location>
        <begin position="105"/>
        <end position="125"/>
    </location>
</feature>
<feature type="compositionally biased region" description="Gly residues" evidence="1">
    <location>
        <begin position="484"/>
        <end position="495"/>
    </location>
</feature>
<feature type="region of interest" description="Disordered" evidence="1">
    <location>
        <begin position="612"/>
        <end position="696"/>
    </location>
</feature>
<sequence>MALALSQSQSGTTTSYMSTSASSSYWTDADASAAAFSHSAGVPGGSASSNAMPYNTVPHAGVGANSSSLYSVHHQGINPTAHHSYGGMYKPFPDLGYSDHGGSQGHPTSYHNPSHTQSHLTQAQVQRPGPGMTGGMRRSPTTSSSSSPGGSSSSSLQYALRPHGHSPLSAALASTTGSGGSGGVSSPSAFSPSSGSSGSSGSSSLVSSLALSSLSNSNATNANSNSNSSVSPISPQHPHAHHHFHHGHSQTHPQHQQHQQQFQNNHGRNQNQTSYVHSHAYPPVSGSGAAAVSGSVVSGSAAYHQIPSTSNNTSNHVGHTAAVTANPDIHGGLYTFDSPEPSNPPAFESDLGPSGSPPSGAYKAAHSHSHAHAHAYPRLQIPTGALQSGYGHGYGHGYSHTPVSPHVQTRSPSAYAHAVNGYGNDTPVSEVPPGSYITRDRSGSIRARGRASARVKTEPDLLEESRSLERSPDLSHGIATPSNEGGGGGDGGGGARFVMEHPYPYIYATRDDGRDQSPRSFSPPSPSSLTPGKNGPPGHSDYSSSSLNPDREQKLDAQQVQATPHTLTAPLRAVNASAEMRQCMGVFRLDPFAQLNGVALRCGFVSSFDEAGFSGKKSSNKSKNKSKGKKGGKNAKKRGSGRKKTRKNAAGRALESDDEDTVLGSDITDEERGEDDEGEDEDDNTPTWDGLPAGPLAKEPVLIEFQLYFDGMEVDEGEDECGVGDDAEDMKVLDADMKWEEQGRGEDIDEENFATFDNSNSPGARKYGRSRAYSYSAAAVAEAAARDKGLTTTTNARRYRVVDDAHRGRYSDGTEYTNNNASSSFNGPRRGPEYERESESHDRKPQLASRSHHATQSQFRAAPPTPRAMATSRTLGVFEEYLSLDLGSMDDINMDMAEMDGWGSGGTSPSTPYALTQGDSAGSANPFTTSLAQAQRTGGSNSTSTRPTIITSASSANNNTISSSADLGGASSSLHPNTNLDSFSSVSVSSSSPVLPSSSSSPYSNEFTNGGLMRARYIDSAGYMRFSDSTQIPSSASASAHPTSNSSSSPSPFYGLTTGAASAGAMTSNVADDTATLQQLRTQAALRAVSAHAAAQTQSQGLHAHGLYRGSSEAGSAANAPHRLAGAPGSGHGVSGGGASAAGAMGAGPVPVNFTPTPASIAAEMQTGLLTSGRLGAAKPPFGQGQGQAGSAYHAYSQTQTQAHSMSSESPSATIPPASSSPSNSGYSAYPDYSSGLPNSSSMSEAFGQNHGHEHNHDHNDGHGHGGNQSIQALERRWSDVLQRVHG</sequence>